<dbReference type="CDD" id="cd05233">
    <property type="entry name" value="SDR_c"/>
    <property type="match status" value="1"/>
</dbReference>
<dbReference type="GO" id="GO:0016491">
    <property type="term" value="F:oxidoreductase activity"/>
    <property type="evidence" value="ECO:0007669"/>
    <property type="project" value="UniProtKB-KW"/>
</dbReference>
<dbReference type="RefSeq" id="WP_105544973.1">
    <property type="nucleotide sequence ID" value="NZ_JBBGZH010000002.1"/>
</dbReference>
<dbReference type="Pfam" id="PF13561">
    <property type="entry name" value="adh_short_C2"/>
    <property type="match status" value="1"/>
</dbReference>
<dbReference type="InterPro" id="IPR002347">
    <property type="entry name" value="SDR_fam"/>
</dbReference>
<protein>
    <submittedName>
        <fullName evidence="3">SDR family oxidoreductase</fullName>
        <ecNumber evidence="3">1.-.-.-</ecNumber>
    </submittedName>
</protein>
<comment type="similarity">
    <text evidence="1">Belongs to the short-chain dehydrogenases/reductases (SDR) family.</text>
</comment>
<evidence type="ECO:0000313" key="4">
    <source>
        <dbReference type="Proteomes" id="UP001375812"/>
    </source>
</evidence>
<sequence>MKVDYMSLQGKWAVVTGGARGIGAATCRALVRAGARVVAVDVLAEDLQRLCEREDNIWPHIADVSDPELPEQLDDVLAKLQGDIDVLVNNAGIGKGHHALDTTDEEMHRYLDVNLVSAFRLSRWASKRFVAQRRSGAIVNVASVFGVVGAENCAGYSTSKAALIGLTRQMANDLGPSGIRVNAVAPGLIETPLVQERIHTQPWRTKILVDQAPIRRLGQPEDVARAIRFLASDEAAYITGHTLAVDGGWMIGRFPKEHPIDPVLISLSEE</sequence>
<evidence type="ECO:0000256" key="2">
    <source>
        <dbReference type="ARBA" id="ARBA00023002"/>
    </source>
</evidence>
<comment type="caution">
    <text evidence="3">The sequence shown here is derived from an EMBL/GenBank/DDBJ whole genome shotgun (WGS) entry which is preliminary data.</text>
</comment>
<dbReference type="SUPFAM" id="SSF51735">
    <property type="entry name" value="NAD(P)-binding Rossmann-fold domains"/>
    <property type="match status" value="1"/>
</dbReference>
<proteinExistence type="inferred from homology"/>
<accession>A0ABU8PM51</accession>
<gene>
    <name evidence="3" type="ORF">WH297_23385</name>
</gene>
<name>A0ABU8PM51_9HYPH</name>
<dbReference type="EMBL" id="JBBGZH010000002">
    <property type="protein sequence ID" value="MEJ5022660.1"/>
    <property type="molecule type" value="Genomic_DNA"/>
</dbReference>
<evidence type="ECO:0000313" key="3">
    <source>
        <dbReference type="EMBL" id="MEJ5022660.1"/>
    </source>
</evidence>
<dbReference type="PRINTS" id="PR00080">
    <property type="entry name" value="SDRFAMILY"/>
</dbReference>
<dbReference type="PANTHER" id="PTHR42760:SF133">
    <property type="entry name" value="3-OXOACYL-[ACYL-CARRIER-PROTEIN] REDUCTASE"/>
    <property type="match status" value="1"/>
</dbReference>
<dbReference type="PROSITE" id="PS00061">
    <property type="entry name" value="ADH_SHORT"/>
    <property type="match status" value="1"/>
</dbReference>
<organism evidence="3 4">
    <name type="scientific">Ochrobactrum vermis</name>
    <dbReference type="NCBI Taxonomy" id="1827297"/>
    <lineage>
        <taxon>Bacteria</taxon>
        <taxon>Pseudomonadati</taxon>
        <taxon>Pseudomonadota</taxon>
        <taxon>Alphaproteobacteria</taxon>
        <taxon>Hyphomicrobiales</taxon>
        <taxon>Brucellaceae</taxon>
        <taxon>Brucella/Ochrobactrum group</taxon>
        <taxon>Ochrobactrum</taxon>
    </lineage>
</organism>
<keyword evidence="2 3" id="KW-0560">Oxidoreductase</keyword>
<dbReference type="PRINTS" id="PR00081">
    <property type="entry name" value="GDHRDH"/>
</dbReference>
<dbReference type="PANTHER" id="PTHR42760">
    <property type="entry name" value="SHORT-CHAIN DEHYDROGENASES/REDUCTASES FAMILY MEMBER"/>
    <property type="match status" value="1"/>
</dbReference>
<dbReference type="Proteomes" id="UP001375812">
    <property type="component" value="Unassembled WGS sequence"/>
</dbReference>
<dbReference type="InterPro" id="IPR020904">
    <property type="entry name" value="Sc_DH/Rdtase_CS"/>
</dbReference>
<evidence type="ECO:0000256" key="1">
    <source>
        <dbReference type="ARBA" id="ARBA00006484"/>
    </source>
</evidence>
<keyword evidence="4" id="KW-1185">Reference proteome</keyword>
<reference evidence="3 4" key="1">
    <citation type="submission" date="2023-12" db="EMBL/GenBank/DDBJ databases">
        <title>Gut-associated functions are favored during microbiome assembly across C. elegans life.</title>
        <authorList>
            <person name="Zimmermann J."/>
        </authorList>
    </citation>
    <scope>NUCLEOTIDE SEQUENCE [LARGE SCALE GENOMIC DNA]</scope>
    <source>
        <strain evidence="3 4">MYb71</strain>
    </source>
</reference>
<dbReference type="Gene3D" id="3.40.50.720">
    <property type="entry name" value="NAD(P)-binding Rossmann-like Domain"/>
    <property type="match status" value="1"/>
</dbReference>
<dbReference type="NCBIfam" id="NF005559">
    <property type="entry name" value="PRK07231.1"/>
    <property type="match status" value="1"/>
</dbReference>
<dbReference type="InterPro" id="IPR036291">
    <property type="entry name" value="NAD(P)-bd_dom_sf"/>
</dbReference>
<dbReference type="EC" id="1.-.-.-" evidence="3"/>